<evidence type="ECO:0000313" key="2">
    <source>
        <dbReference type="EMBL" id="MXY92714.1"/>
    </source>
</evidence>
<organism evidence="2">
    <name type="scientific">Caldilineaceae bacterium SB0664_bin_27</name>
    <dbReference type="NCBI Taxonomy" id="2605260"/>
    <lineage>
        <taxon>Bacteria</taxon>
        <taxon>Bacillati</taxon>
        <taxon>Chloroflexota</taxon>
        <taxon>Caldilineae</taxon>
        <taxon>Caldilineales</taxon>
        <taxon>Caldilineaceae</taxon>
    </lineage>
</organism>
<protein>
    <recommendedName>
        <fullName evidence="3">PH domain-containing protein</fullName>
    </recommendedName>
</protein>
<evidence type="ECO:0008006" key="3">
    <source>
        <dbReference type="Google" id="ProtNLM"/>
    </source>
</evidence>
<keyword evidence="1" id="KW-0812">Transmembrane</keyword>
<evidence type="ECO:0000256" key="1">
    <source>
        <dbReference type="SAM" id="Phobius"/>
    </source>
</evidence>
<accession>A0A6B0YNQ3</accession>
<name>A0A6B0YNQ3_9CHLR</name>
<proteinExistence type="predicted"/>
<sequence length="140" mass="15491">MTDAPVFLPRTTYRLFALGGAAVALLFLREILSGFSLPSLFFLLGAIAFALIHVRWALMRLELTADGVTVRAPMQATTQIQFRQIITCEEAGRFMPGVSLVYWPVSAEGIVVMDVPRTLFLPAVARQDELLAALQERIPE</sequence>
<reference evidence="2" key="1">
    <citation type="submission" date="2019-09" db="EMBL/GenBank/DDBJ databases">
        <title>Characterisation of the sponge microbiome using genome-centric metagenomics.</title>
        <authorList>
            <person name="Engelberts J.P."/>
            <person name="Robbins S.J."/>
            <person name="De Goeij J.M."/>
            <person name="Aranda M."/>
            <person name="Bell S.C."/>
            <person name="Webster N.S."/>
        </authorList>
    </citation>
    <scope>NUCLEOTIDE SEQUENCE</scope>
    <source>
        <strain evidence="2">SB0664_bin_27</strain>
    </source>
</reference>
<feature type="transmembrane region" description="Helical" evidence="1">
    <location>
        <begin position="35"/>
        <end position="54"/>
    </location>
</feature>
<gene>
    <name evidence="2" type="ORF">F4Y42_04605</name>
</gene>
<keyword evidence="1" id="KW-1133">Transmembrane helix</keyword>
<keyword evidence="1" id="KW-0472">Membrane</keyword>
<dbReference type="AlphaFoldDB" id="A0A6B0YNQ3"/>
<feature type="transmembrane region" description="Helical" evidence="1">
    <location>
        <begin position="12"/>
        <end position="29"/>
    </location>
</feature>
<comment type="caution">
    <text evidence="2">The sequence shown here is derived from an EMBL/GenBank/DDBJ whole genome shotgun (WGS) entry which is preliminary data.</text>
</comment>
<dbReference type="EMBL" id="VXRG01000039">
    <property type="protein sequence ID" value="MXY92714.1"/>
    <property type="molecule type" value="Genomic_DNA"/>
</dbReference>